<dbReference type="PANTHER" id="PTHR42850:SF2">
    <property type="entry name" value="BLL5683 PROTEIN"/>
    <property type="match status" value="1"/>
</dbReference>
<dbReference type="OrthoDB" id="9813918at2"/>
<dbReference type="EMBL" id="LWQS01000055">
    <property type="protein sequence ID" value="OAN45424.1"/>
    <property type="molecule type" value="Genomic_DNA"/>
</dbReference>
<evidence type="ECO:0000313" key="3">
    <source>
        <dbReference type="EMBL" id="OAN45424.1"/>
    </source>
</evidence>
<keyword evidence="4" id="KW-1185">Reference proteome</keyword>
<evidence type="ECO:0000256" key="1">
    <source>
        <dbReference type="ARBA" id="ARBA00008950"/>
    </source>
</evidence>
<dbReference type="Gene3D" id="3.60.21.10">
    <property type="match status" value="1"/>
</dbReference>
<organism evidence="3 4">
    <name type="scientific">Chloroflexus islandicus</name>
    <dbReference type="NCBI Taxonomy" id="1707952"/>
    <lineage>
        <taxon>Bacteria</taxon>
        <taxon>Bacillati</taxon>
        <taxon>Chloroflexota</taxon>
        <taxon>Chloroflexia</taxon>
        <taxon>Chloroflexales</taxon>
        <taxon>Chloroflexineae</taxon>
        <taxon>Chloroflexaceae</taxon>
        <taxon>Chloroflexus</taxon>
    </lineage>
</organism>
<proteinExistence type="inferred from homology"/>
<evidence type="ECO:0000313" key="4">
    <source>
        <dbReference type="Proteomes" id="UP000078287"/>
    </source>
</evidence>
<dbReference type="Proteomes" id="UP000078287">
    <property type="component" value="Unassembled WGS sequence"/>
</dbReference>
<dbReference type="RefSeq" id="WP_066787620.1">
    <property type="nucleotide sequence ID" value="NZ_LWQS01000055.1"/>
</dbReference>
<comment type="caution">
    <text evidence="3">The sequence shown here is derived from an EMBL/GenBank/DDBJ whole genome shotgun (WGS) entry which is preliminary data.</text>
</comment>
<name>A0A178MC39_9CHLR</name>
<gene>
    <name evidence="3" type="ORF">A6A03_14690</name>
</gene>
<comment type="similarity">
    <text evidence="1">Belongs to the metallophosphoesterase superfamily. YfcE family.</text>
</comment>
<dbReference type="GO" id="GO:0016791">
    <property type="term" value="F:phosphatase activity"/>
    <property type="evidence" value="ECO:0007669"/>
    <property type="project" value="TreeGrafter"/>
</dbReference>
<dbReference type="PANTHER" id="PTHR42850">
    <property type="entry name" value="METALLOPHOSPHOESTERASE"/>
    <property type="match status" value="1"/>
</dbReference>
<reference evidence="3 4" key="1">
    <citation type="submission" date="2016-04" db="EMBL/GenBank/DDBJ databases">
        <title>Chloroflexus islandicus sp. nov., a thermophilic filamentous anoxygenic phototrophic bacterium from geyser Strokkur (Iceland).</title>
        <authorList>
            <person name="Gaisin V.A."/>
            <person name="Kalashnikov A.M."/>
            <person name="Sukhacheva M.V."/>
            <person name="Grouzdev D.S."/>
            <person name="Ivanov T.M."/>
            <person name="Kuznetsov B."/>
            <person name="Gorlenko V.M."/>
        </authorList>
    </citation>
    <scope>NUCLEOTIDE SEQUENCE [LARGE SCALE GENOMIC DNA]</scope>
    <source>
        <strain evidence="4">isl-2</strain>
    </source>
</reference>
<protein>
    <submittedName>
        <fullName evidence="3">Metallophosphoesterase</fullName>
    </submittedName>
</protein>
<dbReference type="Pfam" id="PF12850">
    <property type="entry name" value="Metallophos_2"/>
    <property type="match status" value="1"/>
</dbReference>
<dbReference type="InterPro" id="IPR050126">
    <property type="entry name" value="Ap4A_hydrolase"/>
</dbReference>
<dbReference type="AlphaFoldDB" id="A0A178MC39"/>
<sequence>MKIAVLADIHANLAAFRAVIADIEQWQPDTVIIAGDIINRGPQPRPCLELALQMQAERGWHVLRGNHEGYILSYDHDLNAGHPPQGGQRVLHGPIIWTHQEVVDLLPQIKALPTRLALATPGGTVMVYHGSIHHDRDGLLPSHSQLELQAKIDPEAAVFCTAHTHMPFTRWVGQTLVVNVGSVGLPFDGDWRAAYARLTLDQHGWQAQIVRVPYDRAATLHAARAVMIPACGPIAQIMVRELEMARSFLFDFVPVYYDPVIAGKISADEAVHRFLADLDRLPATAPALATAPSLLMP</sequence>
<dbReference type="GO" id="GO:0005737">
    <property type="term" value="C:cytoplasm"/>
    <property type="evidence" value="ECO:0007669"/>
    <property type="project" value="TreeGrafter"/>
</dbReference>
<dbReference type="InterPro" id="IPR029052">
    <property type="entry name" value="Metallo-depent_PP-like"/>
</dbReference>
<dbReference type="InterPro" id="IPR024654">
    <property type="entry name" value="Calcineurin-like_PHP_lpxH"/>
</dbReference>
<dbReference type="SUPFAM" id="SSF56300">
    <property type="entry name" value="Metallo-dependent phosphatases"/>
    <property type="match status" value="1"/>
</dbReference>
<feature type="domain" description="Calcineurin-like phosphoesterase" evidence="2">
    <location>
        <begin position="1"/>
        <end position="201"/>
    </location>
</feature>
<accession>A0A178MC39</accession>
<evidence type="ECO:0000259" key="2">
    <source>
        <dbReference type="Pfam" id="PF12850"/>
    </source>
</evidence>